<feature type="region of interest" description="Disordered" evidence="4">
    <location>
        <begin position="1"/>
        <end position="23"/>
    </location>
</feature>
<evidence type="ECO:0000256" key="3">
    <source>
        <dbReference type="PROSITE-ProRule" id="PRU00023"/>
    </source>
</evidence>
<dbReference type="EMBL" id="OIVN01001375">
    <property type="protein sequence ID" value="SPC93241.1"/>
    <property type="molecule type" value="Genomic_DNA"/>
</dbReference>
<dbReference type="PANTHER" id="PTHR24186">
    <property type="entry name" value="PROTEIN PHOSPHATASE 1 REGULATORY SUBUNIT"/>
    <property type="match status" value="1"/>
</dbReference>
<evidence type="ECO:0000256" key="2">
    <source>
        <dbReference type="ARBA" id="ARBA00023043"/>
    </source>
</evidence>
<name>A0A2N9G244_FAGSY</name>
<dbReference type="InterPro" id="IPR002110">
    <property type="entry name" value="Ankyrin_rpt"/>
</dbReference>
<dbReference type="SUPFAM" id="SSF48403">
    <property type="entry name" value="Ankyrin repeat"/>
    <property type="match status" value="1"/>
</dbReference>
<keyword evidence="1" id="KW-0677">Repeat</keyword>
<feature type="repeat" description="ANK" evidence="3">
    <location>
        <begin position="86"/>
        <end position="107"/>
    </location>
</feature>
<evidence type="ECO:0000256" key="4">
    <source>
        <dbReference type="SAM" id="MobiDB-lite"/>
    </source>
</evidence>
<feature type="repeat" description="ANK" evidence="3">
    <location>
        <begin position="156"/>
        <end position="189"/>
    </location>
</feature>
<evidence type="ECO:0000256" key="1">
    <source>
        <dbReference type="ARBA" id="ARBA00022737"/>
    </source>
</evidence>
<reference evidence="5" key="1">
    <citation type="submission" date="2018-02" db="EMBL/GenBank/DDBJ databases">
        <authorList>
            <person name="Cohen D.B."/>
            <person name="Kent A.D."/>
        </authorList>
    </citation>
    <scope>NUCLEOTIDE SEQUENCE</scope>
</reference>
<evidence type="ECO:0000313" key="5">
    <source>
        <dbReference type="EMBL" id="SPC93241.1"/>
    </source>
</evidence>
<feature type="repeat" description="ANK" evidence="3">
    <location>
        <begin position="120"/>
        <end position="141"/>
    </location>
</feature>
<dbReference type="PROSITE" id="PS50297">
    <property type="entry name" value="ANK_REP_REGION"/>
    <property type="match status" value="4"/>
</dbReference>
<dbReference type="SMART" id="SM00248">
    <property type="entry name" value="ANK"/>
    <property type="match status" value="4"/>
</dbReference>
<dbReference type="Gene3D" id="1.25.40.20">
    <property type="entry name" value="Ankyrin repeat-containing domain"/>
    <property type="match status" value="1"/>
</dbReference>
<accession>A0A2N9G244</accession>
<organism evidence="5">
    <name type="scientific">Fagus sylvatica</name>
    <name type="common">Beechnut</name>
    <dbReference type="NCBI Taxonomy" id="28930"/>
    <lineage>
        <taxon>Eukaryota</taxon>
        <taxon>Viridiplantae</taxon>
        <taxon>Streptophyta</taxon>
        <taxon>Embryophyta</taxon>
        <taxon>Tracheophyta</taxon>
        <taxon>Spermatophyta</taxon>
        <taxon>Magnoliopsida</taxon>
        <taxon>eudicotyledons</taxon>
        <taxon>Gunneridae</taxon>
        <taxon>Pentapetalae</taxon>
        <taxon>rosids</taxon>
        <taxon>fabids</taxon>
        <taxon>Fagales</taxon>
        <taxon>Fagaceae</taxon>
        <taxon>Fagus</taxon>
    </lineage>
</organism>
<dbReference type="AlphaFoldDB" id="A0A2N9G244"/>
<protein>
    <submittedName>
        <fullName evidence="5">Uncharacterized protein</fullName>
    </submittedName>
</protein>
<keyword evidence="2 3" id="KW-0040">ANK repeat</keyword>
<dbReference type="InterPro" id="IPR036770">
    <property type="entry name" value="Ankyrin_rpt-contain_sf"/>
</dbReference>
<dbReference type="PANTHER" id="PTHR24186:SF50">
    <property type="entry name" value="ANKYRIN REPEAT-CONTAINING PROTEIN ITN1-LIKE ISOFORM X1"/>
    <property type="match status" value="1"/>
</dbReference>
<dbReference type="PROSITE" id="PS50088">
    <property type="entry name" value="ANK_REPEAT"/>
    <property type="match status" value="4"/>
</dbReference>
<dbReference type="Pfam" id="PF12796">
    <property type="entry name" value="Ank_2"/>
    <property type="match status" value="2"/>
</dbReference>
<proteinExistence type="predicted"/>
<dbReference type="GO" id="GO:0005886">
    <property type="term" value="C:plasma membrane"/>
    <property type="evidence" value="ECO:0007669"/>
    <property type="project" value="TreeGrafter"/>
</dbReference>
<feature type="repeat" description="ANK" evidence="3">
    <location>
        <begin position="52"/>
        <end position="84"/>
    </location>
</feature>
<gene>
    <name evidence="5" type="ORF">FSB_LOCUS21123</name>
</gene>
<sequence>MWDTWDCNKPPHSAADVHGGSHSEAGPAALPDFVKEVIEKCPYEIMKVVDDSGWTPFHIAAHLGNEKVVDLFLKYDNSLAYMKDKDGLSALHIAAKEGSLNVISKLITTCPDIIEFMDKKGRTALHYAAERGQRRAVKLFLGIPGLVGLINEQDQEGNTPMHLAAIKGHHLVLILLVAQREVDIDAMNKEGLTTMDIVLSSTRITTTTKITSTLDAYSLLEILDGTCPRPKKYTRDSIGALTEQGNSEFHQWQAKIQSTAINDQFNLFPFCSVSGNRAENFQTMGDP</sequence>